<evidence type="ECO:0000256" key="2">
    <source>
        <dbReference type="ARBA" id="ARBA00022475"/>
    </source>
</evidence>
<keyword evidence="11" id="KW-1185">Reference proteome</keyword>
<evidence type="ECO:0000256" key="1">
    <source>
        <dbReference type="ARBA" id="ARBA00004401"/>
    </source>
</evidence>
<proteinExistence type="inferred from homology"/>
<keyword evidence="2 8" id="KW-1003">Cell membrane</keyword>
<evidence type="ECO:0000256" key="9">
    <source>
        <dbReference type="NCBIfam" id="TIGR02209"/>
    </source>
</evidence>
<protein>
    <recommendedName>
        <fullName evidence="8 9">Cell division protein FtsL</fullName>
    </recommendedName>
</protein>
<organism evidence="10 11">
    <name type="scientific">Vibrio tapetis subsp. tapetis</name>
    <dbReference type="NCBI Taxonomy" id="1671868"/>
    <lineage>
        <taxon>Bacteria</taxon>
        <taxon>Pseudomonadati</taxon>
        <taxon>Pseudomonadota</taxon>
        <taxon>Gammaproteobacteria</taxon>
        <taxon>Vibrionales</taxon>
        <taxon>Vibrionaceae</taxon>
        <taxon>Vibrio</taxon>
    </lineage>
</organism>
<dbReference type="GO" id="GO:0043093">
    <property type="term" value="P:FtsZ-dependent cytokinesis"/>
    <property type="evidence" value="ECO:0007669"/>
    <property type="project" value="UniProtKB-UniRule"/>
</dbReference>
<reference evidence="10 11" key="1">
    <citation type="submission" date="2017-10" db="EMBL/GenBank/DDBJ databases">
        <authorList>
            <person name="Banno H."/>
            <person name="Chua N.-H."/>
        </authorList>
    </citation>
    <scope>NUCLEOTIDE SEQUENCE [LARGE SCALE GENOMIC DNA]</scope>
    <source>
        <strain evidence="10">Vibrio tapetis CECT4600</strain>
    </source>
</reference>
<evidence type="ECO:0000256" key="3">
    <source>
        <dbReference type="ARBA" id="ARBA00022618"/>
    </source>
</evidence>
<sequence length="109" mass="12530">MVMSEKTPSINLAKHIGQDLLTVGRWPLLMLMCAFGSAMWIVHTTHDARQAIHQRDSALTERDRLDNEWRNLILEENALSEHTRVQQLAATELDMRRPDADKEVIVSLK</sequence>
<dbReference type="Proteomes" id="UP000235828">
    <property type="component" value="Chromosome A"/>
</dbReference>
<evidence type="ECO:0000256" key="5">
    <source>
        <dbReference type="ARBA" id="ARBA00022989"/>
    </source>
</evidence>
<dbReference type="NCBIfam" id="TIGR02209">
    <property type="entry name" value="ftsL_broad"/>
    <property type="match status" value="1"/>
</dbReference>
<keyword evidence="7 8" id="KW-0131">Cell cycle</keyword>
<dbReference type="PANTHER" id="PTHR37479:SF1">
    <property type="entry name" value="CELL DIVISION PROTEIN FTSL"/>
    <property type="match status" value="1"/>
</dbReference>
<keyword evidence="6 8" id="KW-0472">Membrane</keyword>
<evidence type="ECO:0000256" key="4">
    <source>
        <dbReference type="ARBA" id="ARBA00022692"/>
    </source>
</evidence>
<keyword evidence="8" id="KW-0997">Cell inner membrane</keyword>
<dbReference type="AlphaFoldDB" id="A0A2N8Z8H6"/>
<dbReference type="GO" id="GO:0005886">
    <property type="term" value="C:plasma membrane"/>
    <property type="evidence" value="ECO:0007669"/>
    <property type="project" value="UniProtKB-SubCell"/>
</dbReference>
<dbReference type="InterPro" id="IPR011922">
    <property type="entry name" value="Cell_div_FtsL"/>
</dbReference>
<dbReference type="GO" id="GO:0032153">
    <property type="term" value="C:cell division site"/>
    <property type="evidence" value="ECO:0007669"/>
    <property type="project" value="UniProtKB-UniRule"/>
</dbReference>
<gene>
    <name evidence="8 10" type="primary">ftsL</name>
    <name evidence="10" type="ORF">VTAP4600_A0232</name>
</gene>
<dbReference type="PANTHER" id="PTHR37479">
    <property type="entry name" value="CELL DIVISION PROTEIN FTSL"/>
    <property type="match status" value="1"/>
</dbReference>
<accession>A0A2N8Z8H6</accession>
<name>A0A2N8Z8H6_9VIBR</name>
<evidence type="ECO:0000256" key="7">
    <source>
        <dbReference type="ARBA" id="ARBA00023306"/>
    </source>
</evidence>
<comment type="similarity">
    <text evidence="8">Belongs to the FtsL family.</text>
</comment>
<dbReference type="Pfam" id="PF04999">
    <property type="entry name" value="FtsL"/>
    <property type="match status" value="1"/>
</dbReference>
<evidence type="ECO:0000313" key="10">
    <source>
        <dbReference type="EMBL" id="SON48211.1"/>
    </source>
</evidence>
<dbReference type="KEGG" id="vta:A0232"/>
<comment type="function">
    <text evidence="8">Essential cell division protein. May link together the upstream cell division proteins, which are predominantly cytoplasmic, with the downstream cell division proteins, which are predominantly periplasmic.</text>
</comment>
<evidence type="ECO:0000256" key="8">
    <source>
        <dbReference type="HAMAP-Rule" id="MF_00910"/>
    </source>
</evidence>
<comment type="subcellular location">
    <subcellularLocation>
        <location evidence="8">Cell inner membrane</location>
        <topology evidence="8">Single-pass type II membrane protein</topology>
    </subcellularLocation>
    <subcellularLocation>
        <location evidence="1">Cell membrane</location>
        <topology evidence="1">Single-pass type II membrane protein</topology>
    </subcellularLocation>
    <text evidence="8">Localizes to the division septum where it forms a ring structure.</text>
</comment>
<keyword evidence="3 8" id="KW-0132">Cell division</keyword>
<evidence type="ECO:0000256" key="6">
    <source>
        <dbReference type="ARBA" id="ARBA00023136"/>
    </source>
</evidence>
<feature type="transmembrane region" description="Helical" evidence="8">
    <location>
        <begin position="20"/>
        <end position="42"/>
    </location>
</feature>
<keyword evidence="5 8" id="KW-1133">Transmembrane helix</keyword>
<keyword evidence="4 8" id="KW-0812">Transmembrane</keyword>
<dbReference type="HAMAP" id="MF_00910">
    <property type="entry name" value="FtsL"/>
    <property type="match status" value="1"/>
</dbReference>
<dbReference type="EMBL" id="LT960611">
    <property type="protein sequence ID" value="SON48211.1"/>
    <property type="molecule type" value="Genomic_DNA"/>
</dbReference>
<comment type="subunit">
    <text evidence="8">Part of a complex composed of FtsB, FtsL and FtsQ.</text>
</comment>
<evidence type="ECO:0000313" key="11">
    <source>
        <dbReference type="Proteomes" id="UP000235828"/>
    </source>
</evidence>